<feature type="transmembrane region" description="Helical" evidence="1">
    <location>
        <begin position="43"/>
        <end position="63"/>
    </location>
</feature>
<feature type="transmembrane region" description="Helical" evidence="1">
    <location>
        <begin position="75"/>
        <end position="97"/>
    </location>
</feature>
<feature type="transmembrane region" description="Helical" evidence="1">
    <location>
        <begin position="20"/>
        <end position="37"/>
    </location>
</feature>
<dbReference type="RefSeq" id="WP_036528762.1">
    <property type="nucleotide sequence ID" value="NZ_JFYZ01000034.1"/>
</dbReference>
<dbReference type="PANTHER" id="PTHR34989">
    <property type="entry name" value="PROTEIN HDED"/>
    <property type="match status" value="1"/>
</dbReference>
<name>A0A031JM55_9SPHN</name>
<comment type="caution">
    <text evidence="2">The sequence shown here is derived from an EMBL/GenBank/DDBJ whole genome shotgun (WGS) entry which is preliminary data.</text>
</comment>
<keyword evidence="1" id="KW-0812">Transmembrane</keyword>
<feature type="transmembrane region" description="Helical" evidence="1">
    <location>
        <begin position="103"/>
        <end position="125"/>
    </location>
</feature>
<feature type="transmembrane region" description="Helical" evidence="1">
    <location>
        <begin position="137"/>
        <end position="159"/>
    </location>
</feature>
<dbReference type="eggNOG" id="COG3247">
    <property type="taxonomic scope" value="Bacteria"/>
</dbReference>
<keyword evidence="1" id="KW-0472">Membrane</keyword>
<dbReference type="InterPro" id="IPR052712">
    <property type="entry name" value="Acid_resist_chaperone_HdeD"/>
</dbReference>
<evidence type="ECO:0000256" key="1">
    <source>
        <dbReference type="SAM" id="Phobius"/>
    </source>
</evidence>
<dbReference type="Proteomes" id="UP000024329">
    <property type="component" value="Unassembled WGS sequence"/>
</dbReference>
<evidence type="ECO:0000313" key="2">
    <source>
        <dbReference type="EMBL" id="EZP77107.1"/>
    </source>
</evidence>
<dbReference type="GO" id="GO:0005886">
    <property type="term" value="C:plasma membrane"/>
    <property type="evidence" value="ECO:0007669"/>
    <property type="project" value="TreeGrafter"/>
</dbReference>
<accession>A0A031JM55</accession>
<dbReference type="PATRIC" id="fig|158500.4.peg.4504"/>
<dbReference type="AlphaFoldDB" id="A0A031JM55"/>
<evidence type="ECO:0000313" key="3">
    <source>
        <dbReference type="Proteomes" id="UP000024329"/>
    </source>
</evidence>
<sequence length="207" mass="21742">MHDTSLWRGVPLVARNWKWMMVRGVLALALGIAALLFPAGALFAFTMLFAAFAGVDGIASLIAGIQGAAHKEDRWIALVLRGVLGLVAAGLFVALPLEFTVSYALATLVLVAAWAIAVGLLEIVAAVRLRKEIRGEVLLALSGTITVGLGVAILVLLYLQPIASILSVAWLIGAWALLGGGLLISLAWRLRASRQGHKGPDPEAVPT</sequence>
<protein>
    <submittedName>
        <fullName evidence="2">Putative membrane protein</fullName>
    </submittedName>
</protein>
<dbReference type="InterPro" id="IPR005325">
    <property type="entry name" value="DUF308_memb"/>
</dbReference>
<keyword evidence="1" id="KW-1133">Transmembrane helix</keyword>
<organism evidence="2 3">
    <name type="scientific">Novosphingobium resinovorum</name>
    <dbReference type="NCBI Taxonomy" id="158500"/>
    <lineage>
        <taxon>Bacteria</taxon>
        <taxon>Pseudomonadati</taxon>
        <taxon>Pseudomonadota</taxon>
        <taxon>Alphaproteobacteria</taxon>
        <taxon>Sphingomonadales</taxon>
        <taxon>Sphingomonadaceae</taxon>
        <taxon>Novosphingobium</taxon>
    </lineage>
</organism>
<gene>
    <name evidence="2" type="ORF">BV97_04432</name>
</gene>
<dbReference type="EMBL" id="JFYZ01000034">
    <property type="protein sequence ID" value="EZP77107.1"/>
    <property type="molecule type" value="Genomic_DNA"/>
</dbReference>
<feature type="transmembrane region" description="Helical" evidence="1">
    <location>
        <begin position="165"/>
        <end position="188"/>
    </location>
</feature>
<dbReference type="Pfam" id="PF03729">
    <property type="entry name" value="DUF308"/>
    <property type="match status" value="2"/>
</dbReference>
<proteinExistence type="predicted"/>
<reference evidence="2 3" key="1">
    <citation type="submission" date="2014-03" db="EMBL/GenBank/DDBJ databases">
        <title>Whole genome sequence of Novosphingobium resinovorum KF1.</title>
        <authorList>
            <person name="Gan H.M."/>
            <person name="Gan H.Y."/>
            <person name="Chew T.H."/>
            <person name="Savka M.A."/>
        </authorList>
    </citation>
    <scope>NUCLEOTIDE SEQUENCE [LARGE SCALE GENOMIC DNA]</scope>
    <source>
        <strain evidence="2 3">KF1</strain>
    </source>
</reference>
<dbReference type="PANTHER" id="PTHR34989:SF1">
    <property type="entry name" value="PROTEIN HDED"/>
    <property type="match status" value="1"/>
</dbReference>